<dbReference type="PROSITE" id="PS00972">
    <property type="entry name" value="USP_1"/>
    <property type="match status" value="1"/>
</dbReference>
<dbReference type="SUPFAM" id="SSF54001">
    <property type="entry name" value="Cysteine proteinases"/>
    <property type="match status" value="1"/>
</dbReference>
<feature type="coiled-coil region" evidence="1">
    <location>
        <begin position="443"/>
        <end position="470"/>
    </location>
</feature>
<dbReference type="InterPro" id="IPR038765">
    <property type="entry name" value="Papain-like_cys_pep_sf"/>
</dbReference>
<feature type="domain" description="USP" evidence="3">
    <location>
        <begin position="198"/>
        <end position="713"/>
    </location>
</feature>
<keyword evidence="1" id="KW-0175">Coiled coil</keyword>
<protein>
    <recommendedName>
        <fullName evidence="3">USP domain-containing protein</fullName>
    </recommendedName>
</protein>
<gene>
    <name evidence="4" type="ORF">EGW08_012110</name>
</gene>
<dbReference type="InterPro" id="IPR018200">
    <property type="entry name" value="USP_CS"/>
</dbReference>
<evidence type="ECO:0000313" key="5">
    <source>
        <dbReference type="Proteomes" id="UP000271974"/>
    </source>
</evidence>
<dbReference type="EMBL" id="RQTK01000410">
    <property type="protein sequence ID" value="RUS80111.1"/>
    <property type="molecule type" value="Genomic_DNA"/>
</dbReference>
<dbReference type="InterPro" id="IPR028889">
    <property type="entry name" value="USP"/>
</dbReference>
<feature type="coiled-coil region" evidence="1">
    <location>
        <begin position="581"/>
        <end position="608"/>
    </location>
</feature>
<comment type="caution">
    <text evidence="4">The sequence shown here is derived from an EMBL/GenBank/DDBJ whole genome shotgun (WGS) entry which is preliminary data.</text>
</comment>
<dbReference type="GO" id="GO:0005634">
    <property type="term" value="C:nucleus"/>
    <property type="evidence" value="ECO:0007669"/>
    <property type="project" value="TreeGrafter"/>
</dbReference>
<reference evidence="4 5" key="1">
    <citation type="submission" date="2019-01" db="EMBL/GenBank/DDBJ databases">
        <title>A draft genome assembly of the solar-powered sea slug Elysia chlorotica.</title>
        <authorList>
            <person name="Cai H."/>
            <person name="Li Q."/>
            <person name="Fang X."/>
            <person name="Li J."/>
            <person name="Curtis N.E."/>
            <person name="Altenburger A."/>
            <person name="Shibata T."/>
            <person name="Feng M."/>
            <person name="Maeda T."/>
            <person name="Schwartz J.A."/>
            <person name="Shigenobu S."/>
            <person name="Lundholm N."/>
            <person name="Nishiyama T."/>
            <person name="Yang H."/>
            <person name="Hasebe M."/>
            <person name="Li S."/>
            <person name="Pierce S.K."/>
            <person name="Wang J."/>
        </authorList>
    </citation>
    <scope>NUCLEOTIDE SEQUENCE [LARGE SCALE GENOMIC DNA]</scope>
    <source>
        <strain evidence="4">EC2010</strain>
        <tissue evidence="4">Whole organism of an adult</tissue>
    </source>
</reference>
<accession>A0A433TEY5</accession>
<keyword evidence="5" id="KW-1185">Reference proteome</keyword>
<name>A0A433TEY5_ELYCH</name>
<evidence type="ECO:0000313" key="4">
    <source>
        <dbReference type="EMBL" id="RUS80111.1"/>
    </source>
</evidence>
<dbReference type="AlphaFoldDB" id="A0A433TEY5"/>
<dbReference type="PROSITE" id="PS50235">
    <property type="entry name" value="USP_3"/>
    <property type="match status" value="1"/>
</dbReference>
<feature type="compositionally biased region" description="Polar residues" evidence="2">
    <location>
        <begin position="110"/>
        <end position="122"/>
    </location>
</feature>
<dbReference type="Pfam" id="PF00443">
    <property type="entry name" value="UCH"/>
    <property type="match status" value="1"/>
</dbReference>
<dbReference type="STRING" id="188477.A0A433TEY5"/>
<sequence>MTVEETPLQPVHAGQQQRLRDESLSLTLAKVHEVTGASDEVIREAIRVCSCKDGTFKVEDVVTTIIGDDTAAPTPSLKTLKPQAADDVDAKGGNPSSGLSGPAVAGGNQGSQAGQRKSTSSAAGGWKQAPQANDYIDLTRDSQGILGGQISREEQDISRVLEASLAESKGSTKRKRGEIWFQDPLNPHERKRADGWPVGLRNVGNTCWFSAVIQSLFHIHKFRNIVLNYKNCPLPEHETNHKLRFVCELRQLFGLMVGSHRKYVDPSMAVNILKEASATTALDGQQDVSEFQHKLLDWLEDAFSVPAGSSSTSSTSSTSMATPNPVHQLFQGKYKAEGFNQGKAFSQEVTFGQYPLNVLGFRDIHESLEATTGQGEIETVSGDSSHTSGQEIWFTHLPVVLTFELSRFGFNQQLNRAEKIHQELNFPPVIYIDRYLECNKTVTRQKREEARKLKEELAALQARLDRFLNYGSNNKRYPLPDVLQYALEFAESSPGGRRSVWPSEGRAGSNTCTDVEMRTPTTDPQSTCSTSATVCLTPVVVDPSPLTPGGCSGALSAVPPHPRSCSSEELVVLQACLRRWRQEVETDVRELQKKISTLEGKLKGMYSEDCMKKFPYHLHAVLVHEGQAVSGHYWSFIHDWHSATITTATNRNRKSGSLGAGDDGDAGRGGGDGGRWLKFNDITVSESSLDEVQKEGVGGHHNASAYCLMYIDRSRLEEDQGDANSSAAANSEATLPADLQRVVREDNSVFQQEMLTWDAEQRQRKASGPPHSSPAHTGVSSPSSSSASSTPGAGVGSVSTSGGQRSLSSAGTQAGSRLSAEGRGQGSGRSLSGDSDVVMTGEQRPGETTIMRPVNSAIAALADAHARLSLQATLTSVTDTLAARGTPPGNPRDIFMGAMEREMARLKALAQTLPSRLPEEDPRLTHIVVFLLTSGADVNTVKVILAEQFALCGLLDTTSIVKGLRHEAQESYKALYAYGGAEGVRHYEFWHKRYNHYRQAVFMFTEGVSAYMSKKYSEALPYFNQACLHSLEPDLTTSSPRHTSTGGLDPAWLAHYRRDTLKRVNEQALQSFERDDDLSDSLTIMTRQILPTLAMVGGSDLPEDQALVEGIRGVWCQFLEKDLTEEKVDKLQDFLSKMFEAGGSSTETLHKVRSQYLDQLFERYTRTLRRVKDAGGLDLLLSLSS</sequence>
<feature type="compositionally biased region" description="Polar residues" evidence="2">
    <location>
        <begin position="804"/>
        <end position="816"/>
    </location>
</feature>
<dbReference type="InterPro" id="IPR001394">
    <property type="entry name" value="Peptidase_C19_UCH"/>
</dbReference>
<dbReference type="InterPro" id="IPR050164">
    <property type="entry name" value="Peptidase_C19"/>
</dbReference>
<organism evidence="4 5">
    <name type="scientific">Elysia chlorotica</name>
    <name type="common">Eastern emerald elysia</name>
    <name type="synonym">Sea slug</name>
    <dbReference type="NCBI Taxonomy" id="188477"/>
    <lineage>
        <taxon>Eukaryota</taxon>
        <taxon>Metazoa</taxon>
        <taxon>Spiralia</taxon>
        <taxon>Lophotrochozoa</taxon>
        <taxon>Mollusca</taxon>
        <taxon>Gastropoda</taxon>
        <taxon>Heterobranchia</taxon>
        <taxon>Euthyneura</taxon>
        <taxon>Panpulmonata</taxon>
        <taxon>Sacoglossa</taxon>
        <taxon>Placobranchoidea</taxon>
        <taxon>Plakobranchidae</taxon>
        <taxon>Elysia</taxon>
    </lineage>
</organism>
<dbReference type="GO" id="GO:0004843">
    <property type="term" value="F:cysteine-type deubiquitinase activity"/>
    <property type="evidence" value="ECO:0007669"/>
    <property type="project" value="InterPro"/>
</dbReference>
<dbReference type="GO" id="GO:0005829">
    <property type="term" value="C:cytosol"/>
    <property type="evidence" value="ECO:0007669"/>
    <property type="project" value="TreeGrafter"/>
</dbReference>
<feature type="region of interest" description="Disordered" evidence="2">
    <location>
        <begin position="651"/>
        <end position="672"/>
    </location>
</feature>
<dbReference type="GO" id="GO:0016579">
    <property type="term" value="P:protein deubiquitination"/>
    <property type="evidence" value="ECO:0007669"/>
    <property type="project" value="InterPro"/>
</dbReference>
<dbReference type="Gene3D" id="3.90.70.10">
    <property type="entry name" value="Cysteine proteinases"/>
    <property type="match status" value="1"/>
</dbReference>
<feature type="region of interest" description="Disordered" evidence="2">
    <location>
        <begin position="69"/>
        <end position="128"/>
    </location>
</feature>
<evidence type="ECO:0000256" key="1">
    <source>
        <dbReference type="SAM" id="Coils"/>
    </source>
</evidence>
<feature type="region of interest" description="Disordered" evidence="2">
    <location>
        <begin position="760"/>
        <end position="850"/>
    </location>
</feature>
<dbReference type="OrthoDB" id="2420415at2759"/>
<dbReference type="PROSITE" id="PS00973">
    <property type="entry name" value="USP_2"/>
    <property type="match status" value="1"/>
</dbReference>
<proteinExistence type="predicted"/>
<feature type="compositionally biased region" description="Polar residues" evidence="2">
    <location>
        <begin position="508"/>
        <end position="526"/>
    </location>
</feature>
<dbReference type="PANTHER" id="PTHR24006">
    <property type="entry name" value="UBIQUITIN CARBOXYL-TERMINAL HYDROLASE"/>
    <property type="match status" value="1"/>
</dbReference>
<evidence type="ECO:0000256" key="2">
    <source>
        <dbReference type="SAM" id="MobiDB-lite"/>
    </source>
</evidence>
<feature type="region of interest" description="Disordered" evidence="2">
    <location>
        <begin position="497"/>
        <end position="526"/>
    </location>
</feature>
<dbReference type="PANTHER" id="PTHR24006:SF944">
    <property type="entry name" value="UBIQUITIN CARBOXYL-TERMINAL HYDROLASE"/>
    <property type="match status" value="1"/>
</dbReference>
<dbReference type="CDD" id="cd20485">
    <property type="entry name" value="USP25_USP28_C-like"/>
    <property type="match status" value="1"/>
</dbReference>
<feature type="compositionally biased region" description="Low complexity" evidence="2">
    <location>
        <begin position="773"/>
        <end position="803"/>
    </location>
</feature>
<dbReference type="Proteomes" id="UP000271974">
    <property type="component" value="Unassembled WGS sequence"/>
</dbReference>
<evidence type="ECO:0000259" key="3">
    <source>
        <dbReference type="PROSITE" id="PS50235"/>
    </source>
</evidence>